<keyword evidence="4" id="KW-1185">Reference proteome</keyword>
<dbReference type="GO" id="GO:0031640">
    <property type="term" value="P:killing of cells of another organism"/>
    <property type="evidence" value="ECO:0007669"/>
    <property type="project" value="UniProtKB-KW"/>
</dbReference>
<dbReference type="Gene3D" id="3.40.80.10">
    <property type="entry name" value="Peptidoglycan recognition protein-like"/>
    <property type="match status" value="1"/>
</dbReference>
<evidence type="ECO:0000256" key="2">
    <source>
        <dbReference type="ARBA" id="ARBA00022638"/>
    </source>
</evidence>
<dbReference type="RefSeq" id="YP_010102958.1">
    <property type="nucleotide sequence ID" value="NC_055804.1"/>
</dbReference>
<accession>A0A514DGU3</accession>
<dbReference type="GO" id="GO:0009253">
    <property type="term" value="P:peptidoglycan catabolic process"/>
    <property type="evidence" value="ECO:0007669"/>
    <property type="project" value="InterPro"/>
</dbReference>
<dbReference type="SUPFAM" id="SSF55846">
    <property type="entry name" value="N-acetylmuramoyl-L-alanine amidase-like"/>
    <property type="match status" value="1"/>
</dbReference>
<dbReference type="GO" id="GO:0042742">
    <property type="term" value="P:defense response to bacterium"/>
    <property type="evidence" value="ECO:0007669"/>
    <property type="project" value="UniProtKB-KW"/>
</dbReference>
<dbReference type="KEGG" id="vg:65120812"/>
<dbReference type="SUPFAM" id="SSF51261">
    <property type="entry name" value="Duplicated hybrid motif"/>
    <property type="match status" value="1"/>
</dbReference>
<name>A0A514DGU3_9CAUD</name>
<protein>
    <submittedName>
        <fullName evidence="3">Lysin A</fullName>
    </submittedName>
</protein>
<keyword evidence="1" id="KW-0929">Antimicrobial</keyword>
<proteinExistence type="predicted"/>
<evidence type="ECO:0000313" key="4">
    <source>
        <dbReference type="Proteomes" id="UP000318284"/>
    </source>
</evidence>
<keyword evidence="2" id="KW-0081">Bacteriolytic enzyme</keyword>
<dbReference type="Pfam" id="PF08310">
    <property type="entry name" value="LGFP"/>
    <property type="match status" value="3"/>
</dbReference>
<dbReference type="GO" id="GO:0008745">
    <property type="term" value="F:N-acetylmuramoyl-L-alanine amidase activity"/>
    <property type="evidence" value="ECO:0007669"/>
    <property type="project" value="InterPro"/>
</dbReference>
<dbReference type="InterPro" id="IPR011055">
    <property type="entry name" value="Dup_hybrid_motif"/>
</dbReference>
<gene>
    <name evidence="3" type="primary">44</name>
    <name evidence="3" type="ORF">SEA_BAKERY_44</name>
</gene>
<reference evidence="3 4" key="1">
    <citation type="submission" date="2019-05" db="EMBL/GenBank/DDBJ databases">
        <authorList>
            <person name="Hammer B.W."/>
            <person name="Collado J."/>
            <person name="Fitzgerald H.N."/>
            <person name="Graziano A."/>
            <person name="Haggerty C.V."/>
            <person name="Kim S."/>
            <person name="Ogunsemowo I.H."/>
            <person name="Reddy N."/>
            <person name="Butela K.A."/>
            <person name="Garlena R.A."/>
            <person name="Russell D.A."/>
            <person name="Pope W.H."/>
            <person name="Jacobs-Sera D."/>
            <person name="Hatfull G.F."/>
        </authorList>
    </citation>
    <scope>NUCLEOTIDE SEQUENCE [LARGE SCALE GENOMIC DNA]</scope>
</reference>
<dbReference type="InterPro" id="IPR036505">
    <property type="entry name" value="Amidase/PGRP_sf"/>
</dbReference>
<organism evidence="3 4">
    <name type="scientific">Gordonia phage Bakery</name>
    <dbReference type="NCBI Taxonomy" id="2591205"/>
    <lineage>
        <taxon>Viruses</taxon>
        <taxon>Duplodnaviria</taxon>
        <taxon>Heunggongvirae</taxon>
        <taxon>Uroviricota</taxon>
        <taxon>Caudoviricetes</taxon>
        <taxon>Stackebrandtviridae</taxon>
        <taxon>Frickvirinae</taxon>
        <taxon>Wizardvirus</taxon>
        <taxon>Wizardvirus bakery</taxon>
    </lineage>
</organism>
<evidence type="ECO:0000256" key="1">
    <source>
        <dbReference type="ARBA" id="ARBA00022529"/>
    </source>
</evidence>
<dbReference type="EMBL" id="MK937603">
    <property type="protein sequence ID" value="QDH92829.1"/>
    <property type="molecule type" value="Genomic_DNA"/>
</dbReference>
<evidence type="ECO:0000313" key="3">
    <source>
        <dbReference type="EMBL" id="QDH92829.1"/>
    </source>
</evidence>
<dbReference type="Gene3D" id="2.70.70.10">
    <property type="entry name" value="Glucose Permease (Domain IIA)"/>
    <property type="match status" value="1"/>
</dbReference>
<dbReference type="InterPro" id="IPR013207">
    <property type="entry name" value="LGFP"/>
</dbReference>
<dbReference type="Proteomes" id="UP000318284">
    <property type="component" value="Segment"/>
</dbReference>
<sequence>MVIDSDDEQGSGCVEYGHIIREVAEGAKVAAGQRIGRINPDRTTNGGVAPHLHLTVWKYAYGGERVNPMVWLAGTPHVGQTPAPAPKPAPPAKETTVAVSYGVTHRIAAGNDGDRNRDDYLVPHTQEGGVGDAVGLANYCKNNGVSYNAAVDDERTVEMVAPGNAPWAAVAANELGVHVCAAGSFASWSRGRWLSSDAADGLNEDKMLWRMAQYFAAAAQRFDIPVKLTGAKAYASGNWPTGRGIAGHVAFGARGGGHSDPGVGFPYDVLIQRINWLLAPPAPVPNLINREADAAKAWLGARLNKDEQRILAGGREIGRRVEFANGQIYWRAGAPAAYAIPEGGIWEEFARRRWEQGLGFPVRRHEVFSWGGNQSFERGTLFVSKKDLGIPPALVHGEIGKRYALMGWETGPLGLPTSDEQKVPNTDNIVQTFQHGDLRWSPTGVIVNLTKGANA</sequence>
<dbReference type="GeneID" id="65120812"/>